<keyword evidence="3" id="KW-1185">Reference proteome</keyword>
<accession>A0A8J7U7Q8</accession>
<protein>
    <submittedName>
        <fullName evidence="2">DUF1992 domain-containing protein</fullName>
    </submittedName>
</protein>
<dbReference type="PANTHER" id="PTHR39158:SF1">
    <property type="entry name" value="DNAJ HOMOLOG SUBFAMILY C MEMBER 28"/>
    <property type="match status" value="1"/>
</dbReference>
<evidence type="ECO:0000313" key="2">
    <source>
        <dbReference type="EMBL" id="MBO1321666.1"/>
    </source>
</evidence>
<sequence>MLFMDRIVERKIQEAMQDGAFEGLPGAGKPLPLDEDAAVPEDVRLTYKVLKNAGFVPPELEWRKEMVRLQDLVAGAVDALSREAYRKQLAIKQLQFDEAMQRMGRGVPAAYRQALYAKLEKQGDPN</sequence>
<evidence type="ECO:0000259" key="1">
    <source>
        <dbReference type="Pfam" id="PF09350"/>
    </source>
</evidence>
<proteinExistence type="predicted"/>
<dbReference type="EMBL" id="JAFREP010000026">
    <property type="protein sequence ID" value="MBO1321666.1"/>
    <property type="molecule type" value="Genomic_DNA"/>
</dbReference>
<gene>
    <name evidence="2" type="ORF">J3U88_24520</name>
</gene>
<name>A0A8J7U7Q8_9BACT</name>
<dbReference type="Proteomes" id="UP000664417">
    <property type="component" value="Unassembled WGS sequence"/>
</dbReference>
<dbReference type="AlphaFoldDB" id="A0A8J7U7Q8"/>
<dbReference type="InterPro" id="IPR052573">
    <property type="entry name" value="DnaJ_C_subfamily_28"/>
</dbReference>
<dbReference type="RefSeq" id="WP_207861639.1">
    <property type="nucleotide sequence ID" value="NZ_JAFREP010000026.1"/>
</dbReference>
<comment type="caution">
    <text evidence="2">The sequence shown here is derived from an EMBL/GenBank/DDBJ whole genome shotgun (WGS) entry which is preliminary data.</text>
</comment>
<dbReference type="Pfam" id="PF09350">
    <property type="entry name" value="DJC28_CD"/>
    <property type="match status" value="1"/>
</dbReference>
<evidence type="ECO:0000313" key="3">
    <source>
        <dbReference type="Proteomes" id="UP000664417"/>
    </source>
</evidence>
<dbReference type="InterPro" id="IPR018961">
    <property type="entry name" value="DnaJ_homolog_subfam-C_membr-28"/>
</dbReference>
<dbReference type="PANTHER" id="PTHR39158">
    <property type="entry name" value="OS08G0560600 PROTEIN"/>
    <property type="match status" value="1"/>
</dbReference>
<reference evidence="2" key="1">
    <citation type="submission" date="2021-03" db="EMBL/GenBank/DDBJ databases">
        <authorList>
            <person name="Wang G."/>
        </authorList>
    </citation>
    <scope>NUCLEOTIDE SEQUENCE</scope>
    <source>
        <strain evidence="2">KCTC 12899</strain>
    </source>
</reference>
<organism evidence="2 3">
    <name type="scientific">Acanthopleuribacter pedis</name>
    <dbReference type="NCBI Taxonomy" id="442870"/>
    <lineage>
        <taxon>Bacteria</taxon>
        <taxon>Pseudomonadati</taxon>
        <taxon>Acidobacteriota</taxon>
        <taxon>Holophagae</taxon>
        <taxon>Acanthopleuribacterales</taxon>
        <taxon>Acanthopleuribacteraceae</taxon>
        <taxon>Acanthopleuribacter</taxon>
    </lineage>
</organism>
<feature type="domain" description="DnaJ homologue subfamily C member 28 conserved" evidence="1">
    <location>
        <begin position="7"/>
        <end position="73"/>
    </location>
</feature>